<dbReference type="InterPro" id="IPR032818">
    <property type="entry name" value="DedA-like"/>
</dbReference>
<feature type="transmembrane region" description="Helical" evidence="7">
    <location>
        <begin position="95"/>
        <end position="122"/>
    </location>
</feature>
<dbReference type="GO" id="GO:0005886">
    <property type="term" value="C:plasma membrane"/>
    <property type="evidence" value="ECO:0007669"/>
    <property type="project" value="UniProtKB-SubCell"/>
</dbReference>
<name>A0A223SAP6_9ACTN</name>
<proteinExistence type="inferred from homology"/>
<dbReference type="OrthoDB" id="3426404at2"/>
<evidence type="ECO:0000256" key="1">
    <source>
        <dbReference type="ARBA" id="ARBA00004651"/>
    </source>
</evidence>
<evidence type="ECO:0000256" key="2">
    <source>
        <dbReference type="ARBA" id="ARBA00010792"/>
    </source>
</evidence>
<evidence type="ECO:0000256" key="7">
    <source>
        <dbReference type="RuleBase" id="RU367016"/>
    </source>
</evidence>
<protein>
    <submittedName>
        <fullName evidence="9">DedA family protein</fullName>
    </submittedName>
</protein>
<keyword evidence="3 7" id="KW-1003">Cell membrane</keyword>
<keyword evidence="5 7" id="KW-1133">Transmembrane helix</keyword>
<dbReference type="Pfam" id="PF09335">
    <property type="entry name" value="VTT_dom"/>
    <property type="match status" value="1"/>
</dbReference>
<keyword evidence="4 7" id="KW-0812">Transmembrane</keyword>
<reference evidence="9 10" key="1">
    <citation type="submission" date="2017-08" db="EMBL/GenBank/DDBJ databases">
        <title>The complete genome sequence of Nocardiopsis gilva YIM 90087.</title>
        <authorList>
            <person name="Yin M."/>
            <person name="Tang S."/>
        </authorList>
    </citation>
    <scope>NUCLEOTIDE SEQUENCE [LARGE SCALE GENOMIC DNA]</scope>
    <source>
        <strain evidence="9 10">YIM 90087</strain>
    </source>
</reference>
<comment type="subcellular location">
    <subcellularLocation>
        <location evidence="1 7">Cell membrane</location>
        <topology evidence="1 7">Multi-pass membrane protein</topology>
    </subcellularLocation>
</comment>
<organism evidence="9 10">
    <name type="scientific">Nocardiopsis gilva YIM 90087</name>
    <dbReference type="NCBI Taxonomy" id="1235441"/>
    <lineage>
        <taxon>Bacteria</taxon>
        <taxon>Bacillati</taxon>
        <taxon>Actinomycetota</taxon>
        <taxon>Actinomycetes</taxon>
        <taxon>Streptosporangiales</taxon>
        <taxon>Nocardiopsidaceae</taxon>
        <taxon>Nocardiopsis</taxon>
    </lineage>
</organism>
<evidence type="ECO:0000256" key="5">
    <source>
        <dbReference type="ARBA" id="ARBA00022989"/>
    </source>
</evidence>
<evidence type="ECO:0000256" key="6">
    <source>
        <dbReference type="ARBA" id="ARBA00023136"/>
    </source>
</evidence>
<sequence length="177" mass="19283">MPYGFLEGQPFWVVYFTLFAIVLIRAQATYWLGRGVWAGLHRTGMAERLGTKLTRAHDLIDRYGPPAVTLSFLTVGIQTAVNFTAGAMRMSFPRYLVAMLVGCTAWAAVYSLGGIAVIAMWWNLFIHSPFLAVGATAVLIAVVVALVRVRRRRRAAAASAMPEAPADPGEPTERAVS</sequence>
<dbReference type="InterPro" id="IPR032816">
    <property type="entry name" value="VTT_dom"/>
</dbReference>
<accession>A0A223SAP6</accession>
<evidence type="ECO:0000313" key="9">
    <source>
        <dbReference type="EMBL" id="ASU85208.1"/>
    </source>
</evidence>
<evidence type="ECO:0000313" key="10">
    <source>
        <dbReference type="Proteomes" id="UP000215005"/>
    </source>
</evidence>
<feature type="domain" description="VTT" evidence="8">
    <location>
        <begin position="10"/>
        <end position="114"/>
    </location>
</feature>
<dbReference type="PANTHER" id="PTHR30353:SF0">
    <property type="entry name" value="TRANSMEMBRANE PROTEIN"/>
    <property type="match status" value="1"/>
</dbReference>
<dbReference type="AlphaFoldDB" id="A0A223SAP6"/>
<keyword evidence="6 7" id="KW-0472">Membrane</keyword>
<comment type="caution">
    <text evidence="7">Lacks conserved residue(s) required for the propagation of feature annotation.</text>
</comment>
<evidence type="ECO:0000256" key="4">
    <source>
        <dbReference type="ARBA" id="ARBA00022692"/>
    </source>
</evidence>
<dbReference type="PANTHER" id="PTHR30353">
    <property type="entry name" value="INNER MEMBRANE PROTEIN DEDA-RELATED"/>
    <property type="match status" value="1"/>
</dbReference>
<evidence type="ECO:0000259" key="8">
    <source>
        <dbReference type="Pfam" id="PF09335"/>
    </source>
</evidence>
<dbReference type="EMBL" id="CP022753">
    <property type="protein sequence ID" value="ASU85208.1"/>
    <property type="molecule type" value="Genomic_DNA"/>
</dbReference>
<keyword evidence="10" id="KW-1185">Reference proteome</keyword>
<feature type="transmembrane region" description="Helical" evidence="7">
    <location>
        <begin position="128"/>
        <end position="147"/>
    </location>
</feature>
<gene>
    <name evidence="9" type="ORF">CDO52_22595</name>
</gene>
<comment type="similarity">
    <text evidence="2 7">Belongs to the DedA family.</text>
</comment>
<evidence type="ECO:0000256" key="3">
    <source>
        <dbReference type="ARBA" id="ARBA00022475"/>
    </source>
</evidence>
<dbReference type="Proteomes" id="UP000215005">
    <property type="component" value="Chromosome"/>
</dbReference>
<dbReference type="RefSeq" id="WP_017621014.1">
    <property type="nucleotide sequence ID" value="NZ_ANBG01000375.1"/>
</dbReference>
<feature type="transmembrane region" description="Helical" evidence="7">
    <location>
        <begin position="12"/>
        <end position="32"/>
    </location>
</feature>
<dbReference type="KEGG" id="ngv:CDO52_22595"/>